<dbReference type="Proteomes" id="UP000295662">
    <property type="component" value="Unassembled WGS sequence"/>
</dbReference>
<dbReference type="Pfam" id="PF07583">
    <property type="entry name" value="PSCyt2"/>
    <property type="match status" value="1"/>
</dbReference>
<evidence type="ECO:0000259" key="2">
    <source>
        <dbReference type="Pfam" id="PF07583"/>
    </source>
</evidence>
<dbReference type="PANTHER" id="PTHR35889:SF3">
    <property type="entry name" value="F-BOX DOMAIN-CONTAINING PROTEIN"/>
    <property type="match status" value="1"/>
</dbReference>
<protein>
    <submittedName>
        <fullName evidence="3">Uncharacterized protein DUF1549</fullName>
    </submittedName>
</protein>
<comment type="caution">
    <text evidence="3">The sequence shown here is derived from an EMBL/GenBank/DDBJ whole genome shotgun (WGS) entry which is preliminary data.</text>
</comment>
<dbReference type="PANTHER" id="PTHR35889">
    <property type="entry name" value="CYCLOINULO-OLIGOSACCHARIDE FRUCTANOTRANSFERASE-RELATED"/>
    <property type="match status" value="1"/>
</dbReference>
<dbReference type="OrthoDB" id="289126at2"/>
<evidence type="ECO:0000313" key="3">
    <source>
        <dbReference type="EMBL" id="TDU71326.1"/>
    </source>
</evidence>
<dbReference type="EMBL" id="SOCA01000003">
    <property type="protein sequence ID" value="TDU71326.1"/>
    <property type="molecule type" value="Genomic_DNA"/>
</dbReference>
<keyword evidence="1" id="KW-0472">Membrane</keyword>
<gene>
    <name evidence="3" type="ORF">EI77_02449</name>
</gene>
<feature type="domain" description="DUF1549" evidence="2">
    <location>
        <begin position="97"/>
        <end position="261"/>
    </location>
</feature>
<dbReference type="InterPro" id="IPR011444">
    <property type="entry name" value="DUF1549"/>
</dbReference>
<name>A0A4R7S1F0_9BACT</name>
<feature type="transmembrane region" description="Helical" evidence="1">
    <location>
        <begin position="38"/>
        <end position="60"/>
    </location>
</feature>
<sequence length="584" mass="64388">MEKQREGAYGFAVSGGHSLKADEPLIDEVAGRFNGMKLYLPVFLAGFVLFACGFLCAQPLSESEVQAAAARVDLALLNARKQEGGAITEQPAPDRLRQADDAVFLRRACIDLAGRLPKAAEVRQFLEDPAPAKRGALVDRLLEEPGAAEVRFQLLAESLRVKDTLGNQSQAPFIAWLHKAMADDMPYDKLMATLLRSPNEDMEAHPASGFYTRDGGDLLHTSTETAEAFLGARLYCAQCHDHPYAEFTQRQTFEFAGCFADSFKNGPRLPSRYAYRDGKPGDWIAPRYLPLSADPGDEASVALAALPTPGKVPREELALWFTGPTNNRFAEVGALRLWHRLFGRINRSGQYWEGAVQAMPYHTAFTENNCEMPPAWKGAWPEDLLDPDNDSAGPVRSLGEEFMRCGYRQKEFMRILARTMAYQSEAVRRVQPGQPSLTDGPFLKRLPPEVTWTAWSVEAGSEGAASSTGADIGQVPPEGHPLRLLGRGTREWSDESAPVISHALTRFIITSSLVEQAAKVKARSVSKHESPTSKVEHLFLSTLGRFPEGREESAALRHLAEHPESAPQDIAWALLNTSEFLFQP</sequence>
<keyword evidence="4" id="KW-1185">Reference proteome</keyword>
<evidence type="ECO:0000313" key="4">
    <source>
        <dbReference type="Proteomes" id="UP000295662"/>
    </source>
</evidence>
<keyword evidence="1" id="KW-1133">Transmembrane helix</keyword>
<reference evidence="3 4" key="1">
    <citation type="submission" date="2019-03" db="EMBL/GenBank/DDBJ databases">
        <title>Genomic Encyclopedia of Archaeal and Bacterial Type Strains, Phase II (KMG-II): from individual species to whole genera.</title>
        <authorList>
            <person name="Goeker M."/>
        </authorList>
    </citation>
    <scope>NUCLEOTIDE SEQUENCE [LARGE SCALE GENOMIC DNA]</scope>
    <source>
        <strain evidence="3 4">ATCC 25309</strain>
    </source>
</reference>
<accession>A0A4R7S1F0</accession>
<evidence type="ECO:0000256" key="1">
    <source>
        <dbReference type="SAM" id="Phobius"/>
    </source>
</evidence>
<keyword evidence="1" id="KW-0812">Transmembrane</keyword>
<dbReference type="AlphaFoldDB" id="A0A4R7S1F0"/>
<proteinExistence type="predicted"/>
<organism evidence="3 4">
    <name type="scientific">Prosthecobacter fusiformis</name>
    <dbReference type="NCBI Taxonomy" id="48464"/>
    <lineage>
        <taxon>Bacteria</taxon>
        <taxon>Pseudomonadati</taxon>
        <taxon>Verrucomicrobiota</taxon>
        <taxon>Verrucomicrobiia</taxon>
        <taxon>Verrucomicrobiales</taxon>
        <taxon>Verrucomicrobiaceae</taxon>
        <taxon>Prosthecobacter</taxon>
    </lineage>
</organism>